<feature type="chain" id="PRO_5003685713" evidence="1">
    <location>
        <begin position="18"/>
        <end position="271"/>
    </location>
</feature>
<dbReference type="Gene3D" id="3.40.50.1820">
    <property type="entry name" value="alpha/beta hydrolase"/>
    <property type="match status" value="1"/>
</dbReference>
<proteinExistence type="predicted"/>
<dbReference type="EMBL" id="CP002959">
    <property type="protein sequence ID" value="AFM10854.1"/>
    <property type="molecule type" value="Genomic_DNA"/>
</dbReference>
<dbReference type="RefSeq" id="WP_014801375.1">
    <property type="nucleotide sequence ID" value="NC_018020.1"/>
</dbReference>
<dbReference type="KEGG" id="tpx:Turpa_0192"/>
<name>I4B0P7_TURPD</name>
<dbReference type="Proteomes" id="UP000006048">
    <property type="component" value="Chromosome"/>
</dbReference>
<dbReference type="PATRIC" id="fig|869212.3.peg.150"/>
<feature type="signal peptide" evidence="1">
    <location>
        <begin position="1"/>
        <end position="17"/>
    </location>
</feature>
<evidence type="ECO:0000313" key="3">
    <source>
        <dbReference type="Proteomes" id="UP000006048"/>
    </source>
</evidence>
<evidence type="ECO:0000313" key="2">
    <source>
        <dbReference type="EMBL" id="AFM10854.1"/>
    </source>
</evidence>
<gene>
    <name evidence="2" type="ordered locus">Turpa_0192</name>
</gene>
<dbReference type="AlphaFoldDB" id="I4B0P7"/>
<evidence type="ECO:0000256" key="1">
    <source>
        <dbReference type="SAM" id="SignalP"/>
    </source>
</evidence>
<accession>I4B0P7</accession>
<protein>
    <submittedName>
        <fullName evidence="2">Uncharacterized protein</fullName>
    </submittedName>
</protein>
<organism evidence="2 3">
    <name type="scientific">Turneriella parva (strain ATCC BAA-1111 / DSM 21527 / NCTC 11395 / H)</name>
    <name type="common">Leptospira parva</name>
    <dbReference type="NCBI Taxonomy" id="869212"/>
    <lineage>
        <taxon>Bacteria</taxon>
        <taxon>Pseudomonadati</taxon>
        <taxon>Spirochaetota</taxon>
        <taxon>Spirochaetia</taxon>
        <taxon>Leptospirales</taxon>
        <taxon>Leptospiraceae</taxon>
        <taxon>Turneriella</taxon>
    </lineage>
</organism>
<dbReference type="STRING" id="869212.Turpa_0192"/>
<dbReference type="HOGENOM" id="CLU_945662_0_0_12"/>
<dbReference type="OrthoDB" id="8886973at2"/>
<keyword evidence="3" id="KW-1185">Reference proteome</keyword>
<dbReference type="InterPro" id="IPR029058">
    <property type="entry name" value="AB_hydrolase_fold"/>
</dbReference>
<sequence length="271" mass="28782">MKLTGLFLALITVSALSAEESVIFVHGRSGSHCDASGGYTTDVNNYWGTAKSITTSASRYYVGYDGASDPRTWGSCRAQSKLYQVLEAKCKGSNYCTIICHSAGCYASEYFIDKSATTYNIRRIWASSSAAGGSELANAAFWASNDMVAALKTGNARGSYNHNNMKGIGVYAIAGYEATWTGASVILPGEDDGAVAYHSTCGLNTTGSFSNCLGATRFSYHYIWSGRASGTEWSSSKNGYHKVHTGDGSNSINTAAKLEYNACRSLGLGCK</sequence>
<reference evidence="2 3" key="1">
    <citation type="submission" date="2012-06" db="EMBL/GenBank/DDBJ databases">
        <title>The complete chromosome of genome of Turneriella parva DSM 21527.</title>
        <authorList>
            <consortium name="US DOE Joint Genome Institute (JGI-PGF)"/>
            <person name="Lucas S."/>
            <person name="Han J."/>
            <person name="Lapidus A."/>
            <person name="Bruce D."/>
            <person name="Goodwin L."/>
            <person name="Pitluck S."/>
            <person name="Peters L."/>
            <person name="Kyrpides N."/>
            <person name="Mavromatis K."/>
            <person name="Ivanova N."/>
            <person name="Mikhailova N."/>
            <person name="Chertkov O."/>
            <person name="Detter J.C."/>
            <person name="Tapia R."/>
            <person name="Han C."/>
            <person name="Land M."/>
            <person name="Hauser L."/>
            <person name="Markowitz V."/>
            <person name="Cheng J.-F."/>
            <person name="Hugenholtz P."/>
            <person name="Woyke T."/>
            <person name="Wu D."/>
            <person name="Gronow S."/>
            <person name="Wellnitz S."/>
            <person name="Brambilla E."/>
            <person name="Klenk H.-P."/>
            <person name="Eisen J.A."/>
        </authorList>
    </citation>
    <scope>NUCLEOTIDE SEQUENCE [LARGE SCALE GENOMIC DNA]</scope>
    <source>
        <strain evidence="3">ATCC BAA-1111 / DSM 21527 / NCTC 11395 / H</strain>
    </source>
</reference>
<keyword evidence="1" id="KW-0732">Signal</keyword>